<dbReference type="SMART" id="SM00185">
    <property type="entry name" value="ARM"/>
    <property type="match status" value="7"/>
</dbReference>
<dbReference type="InterPro" id="IPR024931">
    <property type="entry name" value="Importin_alpha"/>
</dbReference>
<evidence type="ECO:0000313" key="7">
    <source>
        <dbReference type="EMBL" id="CAG9315249.1"/>
    </source>
</evidence>
<evidence type="ECO:0000256" key="5">
    <source>
        <dbReference type="PIRNR" id="PIRNR005673"/>
    </source>
</evidence>
<dbReference type="InterPro" id="IPR002652">
    <property type="entry name" value="Importin-a_IBB"/>
</dbReference>
<dbReference type="PROSITE" id="PS51214">
    <property type="entry name" value="IBB"/>
    <property type="match status" value="1"/>
</dbReference>
<protein>
    <recommendedName>
        <fullName evidence="5">Importin subunit alpha</fullName>
    </recommendedName>
</protein>
<evidence type="ECO:0000256" key="4">
    <source>
        <dbReference type="ARBA" id="ARBA00022927"/>
    </source>
</evidence>
<keyword evidence="3" id="KW-0677">Repeat</keyword>
<gene>
    <name evidence="7" type="ORF">BSTOLATCC_MIC13023</name>
</gene>
<keyword evidence="8" id="KW-1185">Reference proteome</keyword>
<dbReference type="PANTHER" id="PTHR23316">
    <property type="entry name" value="IMPORTIN ALPHA"/>
    <property type="match status" value="1"/>
</dbReference>
<dbReference type="InterPro" id="IPR016024">
    <property type="entry name" value="ARM-type_fold"/>
</dbReference>
<comment type="similarity">
    <text evidence="1 5">Belongs to the importin alpha family.</text>
</comment>
<keyword evidence="2 5" id="KW-0813">Transport</keyword>
<evidence type="ECO:0000256" key="2">
    <source>
        <dbReference type="ARBA" id="ARBA00022448"/>
    </source>
</evidence>
<dbReference type="InterPro" id="IPR000225">
    <property type="entry name" value="Armadillo"/>
</dbReference>
<dbReference type="GO" id="GO:0061608">
    <property type="term" value="F:nuclear import signal receptor activity"/>
    <property type="evidence" value="ECO:0007669"/>
    <property type="project" value="InterPro"/>
</dbReference>
<evidence type="ECO:0000313" key="8">
    <source>
        <dbReference type="Proteomes" id="UP001162131"/>
    </source>
</evidence>
<dbReference type="InterPro" id="IPR032413">
    <property type="entry name" value="Arm_3"/>
</dbReference>
<name>A0AAU9J3K9_9CILI</name>
<dbReference type="GO" id="GO:0006606">
    <property type="term" value="P:protein import into nucleus"/>
    <property type="evidence" value="ECO:0007669"/>
    <property type="project" value="InterPro"/>
</dbReference>
<proteinExistence type="inferred from homology"/>
<evidence type="ECO:0000259" key="6">
    <source>
        <dbReference type="PROSITE" id="PS51214"/>
    </source>
</evidence>
<dbReference type="InterPro" id="IPR011989">
    <property type="entry name" value="ARM-like"/>
</dbReference>
<dbReference type="Pfam" id="PF01749">
    <property type="entry name" value="IBB"/>
    <property type="match status" value="1"/>
</dbReference>
<evidence type="ECO:0000256" key="3">
    <source>
        <dbReference type="ARBA" id="ARBA00022737"/>
    </source>
</evidence>
<accession>A0AAU9J3K9</accession>
<organism evidence="7 8">
    <name type="scientific">Blepharisma stoltei</name>
    <dbReference type="NCBI Taxonomy" id="1481888"/>
    <lineage>
        <taxon>Eukaryota</taxon>
        <taxon>Sar</taxon>
        <taxon>Alveolata</taxon>
        <taxon>Ciliophora</taxon>
        <taxon>Postciliodesmatophora</taxon>
        <taxon>Heterotrichea</taxon>
        <taxon>Heterotrichida</taxon>
        <taxon>Blepharismidae</taxon>
        <taxon>Blepharisma</taxon>
    </lineage>
</organism>
<dbReference type="PIRSF" id="PIRSF005673">
    <property type="entry name" value="Importin_alpha"/>
    <property type="match status" value="1"/>
</dbReference>
<dbReference type="Gene3D" id="1.25.10.10">
    <property type="entry name" value="Leucine-rich Repeat Variant"/>
    <property type="match status" value="1"/>
</dbReference>
<feature type="domain" description="IBB" evidence="6">
    <location>
        <begin position="1"/>
        <end position="58"/>
    </location>
</feature>
<keyword evidence="4 5" id="KW-0653">Protein transport</keyword>
<reference evidence="7" key="1">
    <citation type="submission" date="2021-09" db="EMBL/GenBank/DDBJ databases">
        <authorList>
            <consortium name="AG Swart"/>
            <person name="Singh M."/>
            <person name="Singh A."/>
            <person name="Seah K."/>
            <person name="Emmerich C."/>
        </authorList>
    </citation>
    <scope>NUCLEOTIDE SEQUENCE</scope>
    <source>
        <strain evidence="7">ATCC30299</strain>
    </source>
</reference>
<sequence>MEISISERIEERKRNYQKGIDLSELKRKRDDDAVELRRKHRLANIHKKRAVCVDGNQIVSDYNKENLKEFEFPTNFVPTELAMHENRLISAEIAPMDRFSILLAIINSQNRENLQEALVLLGKLLPFADLAVFNMIFQQEICSKLIKFLSEREKEIRSAAAWCMINLSSGPNFIVKSLLDGNLLHALTRALRDNELNEFLHYCIWIVGNLAGESLKVRDEAIKAGVLGYLANFILQNSEINEKHLSTIIWTITNLCKGVPYPPDHVFKESFRIIPIALKHNIDDILSNCCYILSYISSAGVEYVDMIFNSGILPIIILLVNRENYKIQIPALRVLGNIFSSEINLHTQTLLNLGVLDSLFKLLDSSKRGIRKESLWCFSNIMGGTDDQINCVLDHQEVWKISNALVDTDMEIQKEALWVIGNASESKNKKTVLRLSGILPQLIRVLQNKEAGVLKLALKILEKMLTAGKDCFSSMKYFGVNEIGIKFFELGGLDVLEDLQFHKNSRIYEMVVKIMAEFYGVEEVPDVELQTEEIPNFVFS</sequence>
<evidence type="ECO:0000256" key="1">
    <source>
        <dbReference type="ARBA" id="ARBA00010394"/>
    </source>
</evidence>
<dbReference type="Proteomes" id="UP001162131">
    <property type="component" value="Unassembled WGS sequence"/>
</dbReference>
<comment type="caution">
    <text evidence="7">The sequence shown here is derived from an EMBL/GenBank/DDBJ whole genome shotgun (WGS) entry which is preliminary data.</text>
</comment>
<dbReference type="AlphaFoldDB" id="A0AAU9J3K9"/>
<dbReference type="GO" id="GO:0005737">
    <property type="term" value="C:cytoplasm"/>
    <property type="evidence" value="ECO:0007669"/>
    <property type="project" value="InterPro"/>
</dbReference>
<dbReference type="EMBL" id="CAJZBQ010000013">
    <property type="protein sequence ID" value="CAG9315249.1"/>
    <property type="molecule type" value="Genomic_DNA"/>
</dbReference>
<dbReference type="SUPFAM" id="SSF48371">
    <property type="entry name" value="ARM repeat"/>
    <property type="match status" value="1"/>
</dbReference>
<dbReference type="Pfam" id="PF16186">
    <property type="entry name" value="Arm_3"/>
    <property type="match status" value="1"/>
</dbReference>